<comment type="caution">
    <text evidence="2">The sequence shown here is derived from an EMBL/GenBank/DDBJ whole genome shotgun (WGS) entry which is preliminary data.</text>
</comment>
<name>A0AAW0U7G3_SCYPA</name>
<keyword evidence="3" id="KW-1185">Reference proteome</keyword>
<accession>A0AAW0U7G3</accession>
<evidence type="ECO:0000313" key="3">
    <source>
        <dbReference type="Proteomes" id="UP001487740"/>
    </source>
</evidence>
<evidence type="ECO:0000256" key="1">
    <source>
        <dbReference type="SAM" id="MobiDB-lite"/>
    </source>
</evidence>
<organism evidence="2 3">
    <name type="scientific">Scylla paramamosain</name>
    <name type="common">Mud crab</name>
    <dbReference type="NCBI Taxonomy" id="85552"/>
    <lineage>
        <taxon>Eukaryota</taxon>
        <taxon>Metazoa</taxon>
        <taxon>Ecdysozoa</taxon>
        <taxon>Arthropoda</taxon>
        <taxon>Crustacea</taxon>
        <taxon>Multicrustacea</taxon>
        <taxon>Malacostraca</taxon>
        <taxon>Eumalacostraca</taxon>
        <taxon>Eucarida</taxon>
        <taxon>Decapoda</taxon>
        <taxon>Pleocyemata</taxon>
        <taxon>Brachyura</taxon>
        <taxon>Eubrachyura</taxon>
        <taxon>Portunoidea</taxon>
        <taxon>Portunidae</taxon>
        <taxon>Portuninae</taxon>
        <taxon>Scylla</taxon>
    </lineage>
</organism>
<evidence type="ECO:0000313" key="2">
    <source>
        <dbReference type="EMBL" id="KAK8394702.1"/>
    </source>
</evidence>
<feature type="region of interest" description="Disordered" evidence="1">
    <location>
        <begin position="1"/>
        <end position="49"/>
    </location>
</feature>
<sequence length="79" mass="8452">MPSPRPAFRHQPADSRIPQSLTSASTPPNEPSLSTSRPIKSGGAGDVTTHEAAITSRNQICGACQRCEPGEKERLVQQQ</sequence>
<dbReference type="EMBL" id="JARAKH010000018">
    <property type="protein sequence ID" value="KAK8394702.1"/>
    <property type="molecule type" value="Genomic_DNA"/>
</dbReference>
<proteinExistence type="predicted"/>
<reference evidence="2 3" key="1">
    <citation type="submission" date="2023-03" db="EMBL/GenBank/DDBJ databases">
        <title>High-quality genome of Scylla paramamosain provides insights in environmental adaptation.</title>
        <authorList>
            <person name="Zhang L."/>
        </authorList>
    </citation>
    <scope>NUCLEOTIDE SEQUENCE [LARGE SCALE GENOMIC DNA]</scope>
    <source>
        <strain evidence="2">LZ_2023a</strain>
        <tissue evidence="2">Muscle</tissue>
    </source>
</reference>
<dbReference type="Proteomes" id="UP001487740">
    <property type="component" value="Unassembled WGS sequence"/>
</dbReference>
<feature type="compositionally biased region" description="Polar residues" evidence="1">
    <location>
        <begin position="17"/>
        <end position="38"/>
    </location>
</feature>
<gene>
    <name evidence="2" type="ORF">O3P69_005884</name>
</gene>
<protein>
    <submittedName>
        <fullName evidence="2">Uncharacterized protein</fullName>
    </submittedName>
</protein>
<dbReference type="AlphaFoldDB" id="A0AAW0U7G3"/>